<evidence type="ECO:0000313" key="2">
    <source>
        <dbReference type="WBParaSite" id="PS1159_v2.g14437.t1"/>
    </source>
</evidence>
<name>A0AC35F6D6_9BILA</name>
<reference evidence="2" key="1">
    <citation type="submission" date="2022-11" db="UniProtKB">
        <authorList>
            <consortium name="WormBaseParasite"/>
        </authorList>
    </citation>
    <scope>IDENTIFICATION</scope>
</reference>
<protein>
    <submittedName>
        <fullName evidence="2">G-protein coupled receptors family 1 profile domain-containing protein</fullName>
    </submittedName>
</protein>
<accession>A0AC35F6D6</accession>
<dbReference type="Proteomes" id="UP000887580">
    <property type="component" value="Unplaced"/>
</dbReference>
<sequence length="356" mass="41273">MSTSEVISCALVIYVEPLLCCTGFILNLTCIVVFLTVWSHGYFRKTSLLLYLIALSACNAIQLILSIFVLVLPGAEQFIDEEIFYYESQMLRNMNAITVRYGYPLLMASNYASIWILSLICAQRYQSVCNPWNVWKHRLTIVKSSKLCIFIVIFWALALNIIRFWELEAADGYIRVTTLRYDIWYKIIQEGIIYGCVVYGFPMLLLLWFNYNTFKLIRVDERHRCRPSAEHRTAMMTVCVFIFFFLCTTMAASIRLVIILAGNLFTSIEFLWLVDLSNLLMNINALIMPIVCFIFTRGFRDLFFVVRYAPSIESADFNLKPPKSLNKNARSRSVTFQISNQRSSLTTTRLFSRTSH</sequence>
<evidence type="ECO:0000313" key="1">
    <source>
        <dbReference type="Proteomes" id="UP000887580"/>
    </source>
</evidence>
<proteinExistence type="predicted"/>
<dbReference type="WBParaSite" id="PS1159_v2.g14437.t1">
    <property type="protein sequence ID" value="PS1159_v2.g14437.t1"/>
    <property type="gene ID" value="PS1159_v2.g14437"/>
</dbReference>
<organism evidence="1 2">
    <name type="scientific">Panagrolaimus sp. PS1159</name>
    <dbReference type="NCBI Taxonomy" id="55785"/>
    <lineage>
        <taxon>Eukaryota</taxon>
        <taxon>Metazoa</taxon>
        <taxon>Ecdysozoa</taxon>
        <taxon>Nematoda</taxon>
        <taxon>Chromadorea</taxon>
        <taxon>Rhabditida</taxon>
        <taxon>Tylenchina</taxon>
        <taxon>Panagrolaimomorpha</taxon>
        <taxon>Panagrolaimoidea</taxon>
        <taxon>Panagrolaimidae</taxon>
        <taxon>Panagrolaimus</taxon>
    </lineage>
</organism>